<dbReference type="Pfam" id="PF01496">
    <property type="entry name" value="V_ATPase_I"/>
    <property type="match status" value="1"/>
</dbReference>
<feature type="transmembrane region" description="Helical" evidence="8">
    <location>
        <begin position="409"/>
        <end position="438"/>
    </location>
</feature>
<feature type="compositionally biased region" description="Gly residues" evidence="9">
    <location>
        <begin position="82"/>
        <end position="95"/>
    </location>
</feature>
<feature type="region of interest" description="Disordered" evidence="9">
    <location>
        <begin position="1"/>
        <end position="49"/>
    </location>
</feature>
<dbReference type="GO" id="GO:0033179">
    <property type="term" value="C:proton-transporting V-type ATPase, V0 domain"/>
    <property type="evidence" value="ECO:0007669"/>
    <property type="project" value="InterPro"/>
</dbReference>
<dbReference type="EMBL" id="MIGC01004010">
    <property type="protein sequence ID" value="PHJ18622.1"/>
    <property type="molecule type" value="Genomic_DNA"/>
</dbReference>
<dbReference type="RefSeq" id="XP_067920328.1">
    <property type="nucleotide sequence ID" value="XM_068067698.1"/>
</dbReference>
<evidence type="ECO:0000256" key="6">
    <source>
        <dbReference type="ARBA" id="ARBA00023065"/>
    </source>
</evidence>
<dbReference type="GO" id="GO:0046961">
    <property type="term" value="F:proton-transporting ATPase activity, rotational mechanism"/>
    <property type="evidence" value="ECO:0007669"/>
    <property type="project" value="InterPro"/>
</dbReference>
<evidence type="ECO:0000256" key="3">
    <source>
        <dbReference type="ARBA" id="ARBA00022448"/>
    </source>
</evidence>
<evidence type="ECO:0000256" key="2">
    <source>
        <dbReference type="ARBA" id="ARBA00009904"/>
    </source>
</evidence>
<dbReference type="PANTHER" id="PTHR11629">
    <property type="entry name" value="VACUOLAR PROTON ATPASES"/>
    <property type="match status" value="1"/>
</dbReference>
<comment type="caution">
    <text evidence="8">Lacks conserved residue(s) required for the propagation of feature annotation.</text>
</comment>
<dbReference type="InterPro" id="IPR002490">
    <property type="entry name" value="V-ATPase_116kDa_su"/>
</dbReference>
<keyword evidence="6 8" id="KW-0406">Ion transport</keyword>
<proteinExistence type="inferred from homology"/>
<name>A0A2C6KQ75_9APIC</name>
<feature type="compositionally biased region" description="Gly residues" evidence="9">
    <location>
        <begin position="103"/>
        <end position="113"/>
    </location>
</feature>
<sequence length="451" mass="49574">MMIYSDKGMPLYTPTSSSSSARRRIRAPSMGRMNTSSASSSSDSPFESSASLSLLASPSAHGGVSAAAAGGLGYSPSHGTGSGGVGTLGGGGGGSRFTRRGQGRGVSPGGGREAFGEEVASDLRSMAFSTVAGVISTSDQEKFARALFRSMRGNAYTYFQPADVRNFPPEYASTLESKSLFVTYYQGGRSPSSAAYEKVMRLCAAFNARCYVWPTSYEEARRRLSEVDTLLVDKAKALKAYENYFLSEIAVLLEPVDLDGTRDLEEEEDRDDMMVNERRMLGGRGGIGGTPRARRRKRRSLIEEWRRFCVKEKAIYTTLNYFEASDVTIRADCWFLTYEEAKLRLVIAEQSNRSHASAFLLLHESPPRASSSPPTYFRLPPFLLPFQQLVDTYGVPRYKEANPAIFACVFFPFLFGIMYGDVGHGVVLLLIAAALFYIKAHNGRYFHMKGE</sequence>
<comment type="caution">
    <text evidence="10">The sequence shown here is derived from an EMBL/GenBank/DDBJ whole genome shotgun (WGS) entry which is preliminary data.</text>
</comment>
<feature type="non-terminal residue" evidence="10">
    <location>
        <position position="451"/>
    </location>
</feature>
<dbReference type="PANTHER" id="PTHR11629:SF63">
    <property type="entry name" value="V-TYPE PROTON ATPASE SUBUNIT A"/>
    <property type="match status" value="1"/>
</dbReference>
<keyword evidence="4 8" id="KW-0812">Transmembrane</keyword>
<keyword evidence="3 8" id="KW-0813">Transport</keyword>
<evidence type="ECO:0000256" key="9">
    <source>
        <dbReference type="SAM" id="MobiDB-lite"/>
    </source>
</evidence>
<evidence type="ECO:0000313" key="10">
    <source>
        <dbReference type="EMBL" id="PHJ18622.1"/>
    </source>
</evidence>
<dbReference type="VEuPathDB" id="ToxoDB:CSUI_007553"/>
<dbReference type="GO" id="GO:0051117">
    <property type="term" value="F:ATPase binding"/>
    <property type="evidence" value="ECO:0007669"/>
    <property type="project" value="TreeGrafter"/>
</dbReference>
<organism evidence="10 11">
    <name type="scientific">Cystoisospora suis</name>
    <dbReference type="NCBI Taxonomy" id="483139"/>
    <lineage>
        <taxon>Eukaryota</taxon>
        <taxon>Sar</taxon>
        <taxon>Alveolata</taxon>
        <taxon>Apicomplexa</taxon>
        <taxon>Conoidasida</taxon>
        <taxon>Coccidia</taxon>
        <taxon>Eucoccidiorida</taxon>
        <taxon>Eimeriorina</taxon>
        <taxon>Sarcocystidae</taxon>
        <taxon>Cystoisospora</taxon>
    </lineage>
</organism>
<dbReference type="GeneID" id="94430909"/>
<dbReference type="Proteomes" id="UP000221165">
    <property type="component" value="Unassembled WGS sequence"/>
</dbReference>
<evidence type="ECO:0000256" key="5">
    <source>
        <dbReference type="ARBA" id="ARBA00022989"/>
    </source>
</evidence>
<feature type="compositionally biased region" description="Low complexity" evidence="9">
    <location>
        <begin position="36"/>
        <end position="49"/>
    </location>
</feature>
<accession>A0A2C6KQ75</accession>
<dbReference type="AlphaFoldDB" id="A0A2C6KQ75"/>
<comment type="function">
    <text evidence="8">Essential component of the vacuolar proton pump (V-ATPase), a multimeric enzyme that catalyzes the translocation of protons across the membranes. Required for assembly and activity of the V-ATPase.</text>
</comment>
<evidence type="ECO:0000256" key="7">
    <source>
        <dbReference type="ARBA" id="ARBA00023136"/>
    </source>
</evidence>
<keyword evidence="5 8" id="KW-1133">Transmembrane helix</keyword>
<keyword evidence="11" id="KW-1185">Reference proteome</keyword>
<evidence type="ECO:0000313" key="11">
    <source>
        <dbReference type="Proteomes" id="UP000221165"/>
    </source>
</evidence>
<protein>
    <recommendedName>
        <fullName evidence="8">V-type proton ATPase subunit a</fullName>
    </recommendedName>
</protein>
<feature type="region of interest" description="Disordered" evidence="9">
    <location>
        <begin position="82"/>
        <end position="114"/>
    </location>
</feature>
<comment type="similarity">
    <text evidence="2 8">Belongs to the V-ATPase 116 kDa subunit family.</text>
</comment>
<reference evidence="10 11" key="1">
    <citation type="journal article" date="2017" name="Int. J. Parasitol.">
        <title>The genome of the protozoan parasite Cystoisospora suis and a reverse vaccinology approach to identify vaccine candidates.</title>
        <authorList>
            <person name="Palmieri N."/>
            <person name="Shrestha A."/>
            <person name="Ruttkowski B."/>
            <person name="Beck T."/>
            <person name="Vogl C."/>
            <person name="Tomley F."/>
            <person name="Blake D.P."/>
            <person name="Joachim A."/>
        </authorList>
    </citation>
    <scope>NUCLEOTIDE SEQUENCE [LARGE SCALE GENOMIC DNA]</scope>
    <source>
        <strain evidence="10 11">Wien I</strain>
    </source>
</reference>
<keyword evidence="8" id="KW-0375">Hydrogen ion transport</keyword>
<dbReference type="GO" id="GO:0016471">
    <property type="term" value="C:vacuolar proton-transporting V-type ATPase complex"/>
    <property type="evidence" value="ECO:0007669"/>
    <property type="project" value="TreeGrafter"/>
</dbReference>
<gene>
    <name evidence="10" type="ORF">CSUI_007553</name>
</gene>
<dbReference type="OrthoDB" id="10264220at2759"/>
<evidence type="ECO:0000256" key="1">
    <source>
        <dbReference type="ARBA" id="ARBA00004141"/>
    </source>
</evidence>
<comment type="subcellular location">
    <subcellularLocation>
        <location evidence="1">Membrane</location>
        <topology evidence="1">Multi-pass membrane protein</topology>
    </subcellularLocation>
</comment>
<evidence type="ECO:0000256" key="8">
    <source>
        <dbReference type="RuleBase" id="RU361189"/>
    </source>
</evidence>
<keyword evidence="7 8" id="KW-0472">Membrane</keyword>
<evidence type="ECO:0000256" key="4">
    <source>
        <dbReference type="ARBA" id="ARBA00022692"/>
    </source>
</evidence>
<dbReference type="GO" id="GO:0007035">
    <property type="term" value="P:vacuolar acidification"/>
    <property type="evidence" value="ECO:0007669"/>
    <property type="project" value="TreeGrafter"/>
</dbReference>